<organism evidence="2 3">
    <name type="scientific">Potamilus streckersoni</name>
    <dbReference type="NCBI Taxonomy" id="2493646"/>
    <lineage>
        <taxon>Eukaryota</taxon>
        <taxon>Metazoa</taxon>
        <taxon>Spiralia</taxon>
        <taxon>Lophotrochozoa</taxon>
        <taxon>Mollusca</taxon>
        <taxon>Bivalvia</taxon>
        <taxon>Autobranchia</taxon>
        <taxon>Heteroconchia</taxon>
        <taxon>Palaeoheterodonta</taxon>
        <taxon>Unionida</taxon>
        <taxon>Unionoidea</taxon>
        <taxon>Unionidae</taxon>
        <taxon>Ambleminae</taxon>
        <taxon>Lampsilini</taxon>
        <taxon>Potamilus</taxon>
    </lineage>
</organism>
<feature type="signal peptide" evidence="1">
    <location>
        <begin position="1"/>
        <end position="19"/>
    </location>
</feature>
<dbReference type="Proteomes" id="UP001195483">
    <property type="component" value="Unassembled WGS sequence"/>
</dbReference>
<comment type="caution">
    <text evidence="2">The sequence shown here is derived from an EMBL/GenBank/DDBJ whole genome shotgun (WGS) entry which is preliminary data.</text>
</comment>
<protein>
    <submittedName>
        <fullName evidence="2">Uncharacterized protein</fullName>
    </submittedName>
</protein>
<keyword evidence="1" id="KW-0732">Signal</keyword>
<evidence type="ECO:0000256" key="1">
    <source>
        <dbReference type="SAM" id="SignalP"/>
    </source>
</evidence>
<gene>
    <name evidence="2" type="ORF">CHS0354_013092</name>
</gene>
<dbReference type="AlphaFoldDB" id="A0AAE0VUD3"/>
<sequence length="71" mass="7904">MARIVAFSDAIHVLVTSWASLVVQEGMPELLYVNTDIGAVWQNYAVFIVEAPEVGLDLGTCRNLFLWVYTS</sequence>
<proteinExistence type="predicted"/>
<reference evidence="2" key="2">
    <citation type="journal article" date="2021" name="Genome Biol. Evol.">
        <title>Developing a high-quality reference genome for a parasitic bivalve with doubly uniparental inheritance (Bivalvia: Unionida).</title>
        <authorList>
            <person name="Smith C.H."/>
        </authorList>
    </citation>
    <scope>NUCLEOTIDE SEQUENCE</scope>
    <source>
        <strain evidence="2">CHS0354</strain>
        <tissue evidence="2">Mantle</tissue>
    </source>
</reference>
<accession>A0AAE0VUD3</accession>
<keyword evidence="3" id="KW-1185">Reference proteome</keyword>
<feature type="non-terminal residue" evidence="2">
    <location>
        <position position="71"/>
    </location>
</feature>
<reference evidence="2" key="3">
    <citation type="submission" date="2023-05" db="EMBL/GenBank/DDBJ databases">
        <authorList>
            <person name="Smith C.H."/>
        </authorList>
    </citation>
    <scope>NUCLEOTIDE SEQUENCE</scope>
    <source>
        <strain evidence="2">CHS0354</strain>
        <tissue evidence="2">Mantle</tissue>
    </source>
</reference>
<evidence type="ECO:0000313" key="2">
    <source>
        <dbReference type="EMBL" id="KAK3591028.1"/>
    </source>
</evidence>
<reference evidence="2" key="1">
    <citation type="journal article" date="2021" name="Genome Biol. Evol.">
        <title>A High-Quality Reference Genome for a Parasitic Bivalve with Doubly Uniparental Inheritance (Bivalvia: Unionida).</title>
        <authorList>
            <person name="Smith C.H."/>
        </authorList>
    </citation>
    <scope>NUCLEOTIDE SEQUENCE</scope>
    <source>
        <strain evidence="2">CHS0354</strain>
    </source>
</reference>
<dbReference type="EMBL" id="JAEAOA010000796">
    <property type="protein sequence ID" value="KAK3591028.1"/>
    <property type="molecule type" value="Genomic_DNA"/>
</dbReference>
<name>A0AAE0VUD3_9BIVA</name>
<evidence type="ECO:0000313" key="3">
    <source>
        <dbReference type="Proteomes" id="UP001195483"/>
    </source>
</evidence>
<feature type="chain" id="PRO_5041938261" evidence="1">
    <location>
        <begin position="20"/>
        <end position="71"/>
    </location>
</feature>